<evidence type="ECO:0000313" key="14">
    <source>
        <dbReference type="Proteomes" id="UP001319921"/>
    </source>
</evidence>
<dbReference type="CDD" id="cd10030">
    <property type="entry name" value="UDG-F4_TTUDGA_SPO1dp_like"/>
    <property type="match status" value="1"/>
</dbReference>
<dbReference type="InterPro" id="IPR005122">
    <property type="entry name" value="Uracil-DNA_glycosylase-like"/>
</dbReference>
<evidence type="ECO:0000256" key="11">
    <source>
        <dbReference type="ARBA" id="ARBA00023204"/>
    </source>
</evidence>
<evidence type="ECO:0000256" key="7">
    <source>
        <dbReference type="ARBA" id="ARBA00022763"/>
    </source>
</evidence>
<keyword evidence="14" id="KW-1185">Reference proteome</keyword>
<feature type="domain" description="Uracil-DNA glycosylase-like" evidence="12">
    <location>
        <begin position="28"/>
        <end position="184"/>
    </location>
</feature>
<dbReference type="GO" id="GO:0006281">
    <property type="term" value="P:DNA repair"/>
    <property type="evidence" value="ECO:0007669"/>
    <property type="project" value="UniProtKB-KW"/>
</dbReference>
<evidence type="ECO:0000256" key="10">
    <source>
        <dbReference type="ARBA" id="ARBA00023014"/>
    </source>
</evidence>
<dbReference type="NCBIfam" id="TIGR00758">
    <property type="entry name" value="UDG_fam4"/>
    <property type="match status" value="1"/>
</dbReference>
<dbReference type="RefSeq" id="WP_229569344.1">
    <property type="nucleotide sequence ID" value="NZ_AP025226.1"/>
</dbReference>
<dbReference type="EC" id="3.2.2.27" evidence="3"/>
<accession>A0AAQ4CT55</accession>
<dbReference type="SMART" id="SM00987">
    <property type="entry name" value="UreE_C"/>
    <property type="match status" value="1"/>
</dbReference>
<keyword evidence="9" id="KW-0408">Iron</keyword>
<evidence type="ECO:0000313" key="13">
    <source>
        <dbReference type="EMBL" id="BDB98986.1"/>
    </source>
</evidence>
<name>A0AAQ4CT55_9CREN</name>
<dbReference type="KEGG" id="scas:SACC_20030"/>
<dbReference type="SMART" id="SM00986">
    <property type="entry name" value="UDG"/>
    <property type="match status" value="1"/>
</dbReference>
<dbReference type="GeneID" id="68866735"/>
<keyword evidence="8" id="KW-0378">Hydrolase</keyword>
<dbReference type="Proteomes" id="UP001319921">
    <property type="component" value="Chromosome"/>
</dbReference>
<dbReference type="Pfam" id="PF03167">
    <property type="entry name" value="UDG"/>
    <property type="match status" value="1"/>
</dbReference>
<evidence type="ECO:0000256" key="3">
    <source>
        <dbReference type="ARBA" id="ARBA00012030"/>
    </source>
</evidence>
<dbReference type="FunFam" id="3.40.470.10:FF:000013">
    <property type="entry name" value="Type-4 uracil-DNA glycosylase"/>
    <property type="match status" value="1"/>
</dbReference>
<dbReference type="EMBL" id="AP025226">
    <property type="protein sequence ID" value="BDB98986.1"/>
    <property type="molecule type" value="Genomic_DNA"/>
</dbReference>
<keyword evidence="10" id="KW-0411">Iron-sulfur</keyword>
<dbReference type="InterPro" id="IPR036895">
    <property type="entry name" value="Uracil-DNA_glycosylase-like_sf"/>
</dbReference>
<gene>
    <name evidence="13" type="ORF">SACC_20030</name>
</gene>
<dbReference type="GO" id="GO:0004844">
    <property type="term" value="F:uracil DNA N-glycosylase activity"/>
    <property type="evidence" value="ECO:0007669"/>
    <property type="project" value="UniProtKB-EC"/>
</dbReference>
<evidence type="ECO:0000256" key="4">
    <source>
        <dbReference type="ARBA" id="ARBA00019403"/>
    </source>
</evidence>
<evidence type="ECO:0000256" key="6">
    <source>
        <dbReference type="ARBA" id="ARBA00022723"/>
    </source>
</evidence>
<dbReference type="InterPro" id="IPR005273">
    <property type="entry name" value="Ura-DNA_glyco_family4"/>
</dbReference>
<dbReference type="InterPro" id="IPR051536">
    <property type="entry name" value="UDG_Type-4/5"/>
</dbReference>
<keyword evidence="6" id="KW-0479">Metal-binding</keyword>
<evidence type="ECO:0000256" key="5">
    <source>
        <dbReference type="ARBA" id="ARBA00022485"/>
    </source>
</evidence>
<proteinExistence type="inferred from homology"/>
<dbReference type="PANTHER" id="PTHR33693">
    <property type="entry name" value="TYPE-5 URACIL-DNA GLYCOSYLASE"/>
    <property type="match status" value="1"/>
</dbReference>
<protein>
    <recommendedName>
        <fullName evidence="4">Type-4 uracil-DNA glycosylase</fullName>
        <ecNumber evidence="3">3.2.2.27</ecNumber>
    </recommendedName>
</protein>
<evidence type="ECO:0000256" key="8">
    <source>
        <dbReference type="ARBA" id="ARBA00022801"/>
    </source>
</evidence>
<evidence type="ECO:0000259" key="12">
    <source>
        <dbReference type="SMART" id="SM00986"/>
    </source>
</evidence>
<dbReference type="InterPro" id="IPR053423">
    <property type="entry name" value="Type-4_UDG"/>
</dbReference>
<evidence type="ECO:0000256" key="9">
    <source>
        <dbReference type="ARBA" id="ARBA00023004"/>
    </source>
</evidence>
<comment type="catalytic activity">
    <reaction evidence="1">
        <text>Hydrolyzes single-stranded DNA or mismatched double-stranded DNA and polynucleotides, releasing free uracil.</text>
        <dbReference type="EC" id="3.2.2.27"/>
    </reaction>
</comment>
<dbReference type="Gene3D" id="3.40.470.10">
    <property type="entry name" value="Uracil-DNA glycosylase-like domain"/>
    <property type="match status" value="1"/>
</dbReference>
<dbReference type="AlphaFoldDB" id="A0AAQ4CT55"/>
<evidence type="ECO:0000256" key="2">
    <source>
        <dbReference type="ARBA" id="ARBA00006521"/>
    </source>
</evidence>
<dbReference type="SUPFAM" id="SSF52141">
    <property type="entry name" value="Uracil-DNA glycosylase-like"/>
    <property type="match status" value="1"/>
</dbReference>
<dbReference type="NCBIfam" id="NF040953">
    <property type="entry name" value="Arch_udg"/>
    <property type="match status" value="1"/>
</dbReference>
<keyword evidence="7" id="KW-0227">DNA damage</keyword>
<organism evidence="13 14">
    <name type="scientific">Saccharolobus caldissimus</name>
    <dbReference type="NCBI Taxonomy" id="1702097"/>
    <lineage>
        <taxon>Archaea</taxon>
        <taxon>Thermoproteota</taxon>
        <taxon>Thermoprotei</taxon>
        <taxon>Sulfolobales</taxon>
        <taxon>Sulfolobaceae</taxon>
        <taxon>Saccharolobus</taxon>
    </lineage>
</organism>
<dbReference type="GO" id="GO:0046872">
    <property type="term" value="F:metal ion binding"/>
    <property type="evidence" value="ECO:0007669"/>
    <property type="project" value="UniProtKB-KW"/>
</dbReference>
<reference evidence="13 14" key="1">
    <citation type="journal article" date="2022" name="Microbiol. Resour. Announc.">
        <title>Complete Genome Sequence of the Hyperthermophilic and Acidophilic Archaeon Saccharolobus caldissimus Strain HS-3T.</title>
        <authorList>
            <person name="Sakai H.D."/>
            <person name="Kurosawa N."/>
        </authorList>
    </citation>
    <scope>NUCLEOTIDE SEQUENCE [LARGE SCALE GENOMIC DNA]</scope>
    <source>
        <strain evidence="13 14">JCM32116</strain>
    </source>
</reference>
<dbReference type="GO" id="GO:0051539">
    <property type="term" value="F:4 iron, 4 sulfur cluster binding"/>
    <property type="evidence" value="ECO:0007669"/>
    <property type="project" value="UniProtKB-KW"/>
</dbReference>
<keyword evidence="11" id="KW-0234">DNA repair</keyword>
<keyword evidence="5" id="KW-0004">4Fe-4S</keyword>
<comment type="similarity">
    <text evidence="2">Belongs to the uracil-DNA glycosylase (UDG) superfamily. Type 4 (UDGa) family.</text>
</comment>
<evidence type="ECO:0000256" key="1">
    <source>
        <dbReference type="ARBA" id="ARBA00001400"/>
    </source>
</evidence>
<dbReference type="PANTHER" id="PTHR33693:SF1">
    <property type="entry name" value="TYPE-4 URACIL-DNA GLYCOSYLASE"/>
    <property type="match status" value="1"/>
</dbReference>
<sequence>MDELESVAEEIRSCKKCKLWLYRKNAVPGEGNEKAQIMFIGEAPGENEDLEGKPFVGAAGKLLTKLINEILGLNRADVFITNIVKCRPPNNRDPEPDEIEACSPYLDRQIEIIQPKIIVTLGRHSTSYLFQKMGRRMDSIGKVRGKFYQWNYKNDYIILVFPTYHPAAALYNPQLKKVLEEDFRKIKGSISSKTVTLDNFLYGSGDKGKESNRNSSK</sequence>